<evidence type="ECO:0000313" key="1">
    <source>
        <dbReference type="EMBL" id="MFC4831134.1"/>
    </source>
</evidence>
<dbReference type="EMBL" id="JBHSIM010000003">
    <property type="protein sequence ID" value="MFC4831134.1"/>
    <property type="molecule type" value="Genomic_DNA"/>
</dbReference>
<keyword evidence="2" id="KW-1185">Reference proteome</keyword>
<reference evidence="2" key="1">
    <citation type="journal article" date="2019" name="Int. J. Syst. Evol. Microbiol.">
        <title>The Global Catalogue of Microorganisms (GCM) 10K type strain sequencing project: providing services to taxonomists for standard genome sequencing and annotation.</title>
        <authorList>
            <consortium name="The Broad Institute Genomics Platform"/>
            <consortium name="The Broad Institute Genome Sequencing Center for Infectious Disease"/>
            <person name="Wu L."/>
            <person name="Ma J."/>
        </authorList>
    </citation>
    <scope>NUCLEOTIDE SEQUENCE [LARGE SCALE GENOMIC DNA]</scope>
    <source>
        <strain evidence="2">CCUG 50347</strain>
    </source>
</reference>
<dbReference type="Proteomes" id="UP001595909">
    <property type="component" value="Unassembled WGS sequence"/>
</dbReference>
<evidence type="ECO:0000313" key="2">
    <source>
        <dbReference type="Proteomes" id="UP001595909"/>
    </source>
</evidence>
<name>A0ABV9RC70_9PSEU</name>
<comment type="caution">
    <text evidence="1">The sequence shown here is derived from an EMBL/GenBank/DDBJ whole genome shotgun (WGS) entry which is preliminary data.</text>
</comment>
<accession>A0ABV9RC70</accession>
<organism evidence="1 2">
    <name type="scientific">Actinomycetospora chibensis</name>
    <dbReference type="NCBI Taxonomy" id="663606"/>
    <lineage>
        <taxon>Bacteria</taxon>
        <taxon>Bacillati</taxon>
        <taxon>Actinomycetota</taxon>
        <taxon>Actinomycetes</taxon>
        <taxon>Pseudonocardiales</taxon>
        <taxon>Pseudonocardiaceae</taxon>
        <taxon>Actinomycetospora</taxon>
    </lineage>
</organism>
<dbReference type="RefSeq" id="WP_274186756.1">
    <property type="nucleotide sequence ID" value="NZ_BAABHN010000003.1"/>
</dbReference>
<gene>
    <name evidence="1" type="ORF">ACFPEL_01815</name>
</gene>
<protein>
    <submittedName>
        <fullName evidence="1">DUF6084 family protein</fullName>
    </submittedName>
</protein>
<dbReference type="InterPro" id="IPR045730">
    <property type="entry name" value="DUF6084"/>
</dbReference>
<dbReference type="Pfam" id="PF19562">
    <property type="entry name" value="DUF6084"/>
    <property type="match status" value="1"/>
</dbReference>
<proteinExistence type="predicted"/>
<sequence>MTLPFPRAAPGPAFGFAVTHADHDPQAAGPTLRLHTTITETTGTRVHALALRAQIRLEPAARRYSPDQQERLVELFGDPSRWGRTLNPMQLATVSTVTPSFSGEQEVVFEVPLTFDTDVATTRYFRGVGDEGDAPMRLLFSGTVFYEAPSGVQIGLVPWHSEATFRLPVAVWTDMMDAHQHGMAWLRLPEHTLAELGAWRAARALPTWEQTFTALLAAAGDGP</sequence>